<accession>A0ACB7CJ44</accession>
<dbReference type="EMBL" id="JABTEG010000001">
    <property type="protein sequence ID" value="KAG4306034.1"/>
    <property type="molecule type" value="Genomic_DNA"/>
</dbReference>
<comment type="caution">
    <text evidence="1">The sequence shown here is derived from an EMBL/GenBank/DDBJ whole genome shotgun (WGS) entry which is preliminary data.</text>
</comment>
<organism evidence="1 2">
    <name type="scientific">Pneumocystis oryctolagi</name>
    <dbReference type="NCBI Taxonomy" id="42067"/>
    <lineage>
        <taxon>Eukaryota</taxon>
        <taxon>Fungi</taxon>
        <taxon>Dikarya</taxon>
        <taxon>Ascomycota</taxon>
        <taxon>Taphrinomycotina</taxon>
        <taxon>Pneumocystomycetes</taxon>
        <taxon>Pneumocystaceae</taxon>
        <taxon>Pneumocystis</taxon>
    </lineage>
</organism>
<evidence type="ECO:0000313" key="1">
    <source>
        <dbReference type="EMBL" id="KAG4306034.1"/>
    </source>
</evidence>
<sequence length="807" mass="93715">MWIYYISITTISINQRHFLKKMGKSRAKQRKQGDKWYYLAKESGYRSRSSFKLIQLNKKYHFLEKTKVLIDLCAAPGGWLQVASKYCMPGSLICGVDLVPIKPIPNVITFVEDISTDKCRGKLRHYLKTWKADTILHDGAPNVGVTWLHDAYSQTELVLTSLKIVAEFLIFNGTFVTKIFRSKDYNNLLWVLNQLFKKVEATKPPASRNVSAEIFIVCREYKAPDKIDPKFFNPKFVFEDLPDPTPDHQSRIFNPSKKRRQRDGYEEGNYTQHKTVSAEDFLMSNNPIEILSIANTISLDDRDLKKYQGIKDLDITTKEIIACCEDLRVLGKKDFRGLLKWRILAREKLGLTEKKETESMEKIEIEPLNEEEEIEAEMIRMNNEEVLRKKKEKRRMLELKKKSIRRMQLGMVEDMDIGLEQGDIVGEESVFRISSLKGLDHLEIENQGIDSISEDDVDTIKSSIVESEDSEHELDRLENELDKMYEHYRSKREKKKPKINDNFDDISDSQVDNVETNNVSENESDSSSEESEQYSQDELSRKSKLFFEKDVFKICSNSNFEDSNINEENMENNLSKITKSKTVLSSKTFNNGTLNNNTKVLSEESIKNNDAILPQKNKNKRKLEMDITTAEAMTLAQSIASRAKFKRDIVDDAYNKWAFQDNDNLPEWFLDDEKKHNKRNIPISKEAVMAIREKMKAINARPIKKILEAKARKRMKAMKKMKKIHEKANSIIKTNDMTEKEKSENVRKLFKKVVKSQHKNKVKVVVAKGVNKGIKGRPKGIKGRYKIVDPRMKKDLRAAKRMAKRRR</sequence>
<gene>
    <name evidence="1" type="ORF">PORY_000022</name>
</gene>
<protein>
    <submittedName>
        <fullName evidence="1">Uncharacterized protein</fullName>
    </submittedName>
</protein>
<name>A0ACB7CJ44_9ASCO</name>
<evidence type="ECO:0000313" key="2">
    <source>
        <dbReference type="Proteomes" id="UP000768646"/>
    </source>
</evidence>
<proteinExistence type="predicted"/>
<dbReference type="Proteomes" id="UP000768646">
    <property type="component" value="Unassembled WGS sequence"/>
</dbReference>
<reference evidence="1 2" key="1">
    <citation type="journal article" date="2021" name="Commun. Biol.">
        <title>Genomic insights into the host specific adaptation of the Pneumocystis genus.</title>
        <authorList>
            <person name="Cisse O.H."/>
            <person name="Ma L."/>
            <person name="Dekker J.P."/>
            <person name="Khil P.P."/>
            <person name="Youn J.-H."/>
            <person name="Brenchley J.M."/>
            <person name="Blair R."/>
            <person name="Pahar B."/>
            <person name="Chabe M."/>
            <person name="Van Rompay K.K.A."/>
            <person name="Keesler R."/>
            <person name="Sukura A."/>
            <person name="Hirsch V."/>
            <person name="Kutty G."/>
            <person name="Liu Y."/>
            <person name="Peng L."/>
            <person name="Chen J."/>
            <person name="Song J."/>
            <person name="Weissenbacher-Lang C."/>
            <person name="Xu J."/>
            <person name="Upham N.S."/>
            <person name="Stajich J.E."/>
            <person name="Cuomo C.A."/>
            <person name="Cushion M.T."/>
            <person name="Kovacs J.A."/>
        </authorList>
    </citation>
    <scope>NUCLEOTIDE SEQUENCE [LARGE SCALE GENOMIC DNA]</scope>
    <source>
        <strain evidence="1 2">RABM</strain>
    </source>
</reference>
<keyword evidence="2" id="KW-1185">Reference proteome</keyword>